<evidence type="ECO:0000313" key="3">
    <source>
        <dbReference type="EMBL" id="KFX46102.1"/>
    </source>
</evidence>
<feature type="region of interest" description="Disordered" evidence="2">
    <location>
        <begin position="463"/>
        <end position="492"/>
    </location>
</feature>
<dbReference type="SMART" id="SM00320">
    <property type="entry name" value="WD40"/>
    <property type="match status" value="5"/>
</dbReference>
<reference evidence="3" key="2">
    <citation type="journal article" date="2014" name="PLoS Genet.">
        <title>Signature gene expression reveals novel clues to the molecular mechanisms of dimorphic transition in Penicillium marneffei.</title>
        <authorList>
            <person name="Yang E."/>
            <person name="Wang G."/>
            <person name="Cai J."/>
            <person name="Woo P.C."/>
            <person name="Lau S.K."/>
            <person name="Yuen K.-Y."/>
            <person name="Chow W.-N."/>
            <person name="Lin X."/>
        </authorList>
    </citation>
    <scope>NUCLEOTIDE SEQUENCE</scope>
    <source>
        <strain evidence="3">PM1</strain>
    </source>
</reference>
<feature type="region of interest" description="Disordered" evidence="2">
    <location>
        <begin position="1"/>
        <end position="22"/>
    </location>
</feature>
<dbReference type="Gene3D" id="2.130.10.10">
    <property type="entry name" value="YVTN repeat-like/Quinoprotein amine dehydrogenase"/>
    <property type="match status" value="2"/>
</dbReference>
<dbReference type="SUPFAM" id="SSF50978">
    <property type="entry name" value="WD40 repeat-like"/>
    <property type="match status" value="1"/>
</dbReference>
<dbReference type="InterPro" id="IPR036322">
    <property type="entry name" value="WD40_repeat_dom_sf"/>
</dbReference>
<evidence type="ECO:0000256" key="1">
    <source>
        <dbReference type="PROSITE-ProRule" id="PRU00221"/>
    </source>
</evidence>
<evidence type="ECO:0000256" key="2">
    <source>
        <dbReference type="SAM" id="MobiDB-lite"/>
    </source>
</evidence>
<dbReference type="Pfam" id="PF00400">
    <property type="entry name" value="WD40"/>
    <property type="match status" value="1"/>
</dbReference>
<dbReference type="InterPro" id="IPR001680">
    <property type="entry name" value="WD40_rpt"/>
</dbReference>
<dbReference type="eggNOG" id="KOG0294">
    <property type="taxonomic scope" value="Eukaryota"/>
</dbReference>
<proteinExistence type="predicted"/>
<dbReference type="PROSITE" id="PS50082">
    <property type="entry name" value="WD_REPEATS_2"/>
    <property type="match status" value="1"/>
</dbReference>
<gene>
    <name evidence="3" type="ORF">GQ26_0200860</name>
</gene>
<dbReference type="EMBL" id="JPOX01000020">
    <property type="protein sequence ID" value="KFX46102.1"/>
    <property type="molecule type" value="Genomic_DNA"/>
</dbReference>
<feature type="repeat" description="WD" evidence="1">
    <location>
        <begin position="411"/>
        <end position="434"/>
    </location>
</feature>
<accession>A0A093V0P1</accession>
<reference key="1">
    <citation type="journal article" date="2014" name="PLoS Genet.">
        <title>Signature Gene Expression Reveals Novel Clues to the Molecular Mechanisms of Dimorphic Transition in Penicillium marneffei.</title>
        <authorList>
            <person name="Yang E."/>
            <person name="Wang G."/>
            <person name="Cai J."/>
            <person name="Woo P.C."/>
            <person name="Lau S.K."/>
            <person name="Yuen K.-Y."/>
            <person name="Chow W.-N."/>
            <person name="Lin X."/>
        </authorList>
    </citation>
    <scope>NUCLEOTIDE SEQUENCE [LARGE SCALE GENOMIC DNA]</scope>
    <source>
        <strain>PM1</strain>
    </source>
</reference>
<organism evidence="3">
    <name type="scientific">Talaromyces marneffei PM1</name>
    <dbReference type="NCBI Taxonomy" id="1077442"/>
    <lineage>
        <taxon>Eukaryota</taxon>
        <taxon>Fungi</taxon>
        <taxon>Dikarya</taxon>
        <taxon>Ascomycota</taxon>
        <taxon>Pezizomycotina</taxon>
        <taxon>Eurotiomycetes</taxon>
        <taxon>Eurotiomycetidae</taxon>
        <taxon>Eurotiales</taxon>
        <taxon>Trichocomaceae</taxon>
        <taxon>Talaromyces</taxon>
        <taxon>Talaromyces sect. Talaromyces</taxon>
    </lineage>
</organism>
<name>A0A093V0P1_TALMA</name>
<dbReference type="PANTHER" id="PTHR44675">
    <property type="entry name" value="PAK1 INTERACTING PROTEIN 1"/>
    <property type="match status" value="1"/>
</dbReference>
<dbReference type="InterPro" id="IPR015943">
    <property type="entry name" value="WD40/YVTN_repeat-like_dom_sf"/>
</dbReference>
<dbReference type="PANTHER" id="PTHR44675:SF1">
    <property type="entry name" value="P21-ACTIVATED PROTEIN KINASE-INTERACTING PROTEIN 1"/>
    <property type="match status" value="1"/>
</dbReference>
<comment type="caution">
    <text evidence="3">The sequence shown here is derived from an EMBL/GenBank/DDBJ whole genome shotgun (WGS) entry which is preliminary data.</text>
</comment>
<keyword evidence="1" id="KW-0853">WD repeat</keyword>
<dbReference type="InterPro" id="IPR051959">
    <property type="entry name" value="PAK1-Kinase_Regulator"/>
</dbReference>
<protein>
    <submittedName>
        <fullName evidence="3">Protein MAK11</fullName>
    </submittedName>
</protein>
<dbReference type="AlphaFoldDB" id="A0A093V0P1"/>
<sequence length="492" mass="53227">MAKRKRVEIATNDQAGQDQPRKAVKAAAVTSELPENDPGAVTIQIVTGSYQSVLHGFTVTLPAEPPSDEKALKKDAPSTLRFADTFLFQAHTSAIRTLALSPPTNTDSSQPQTAILATGGSDERINLYSISMAPPMVSERYPSISTLAGNKILENPKNREIGTLLHHSSSITTLYFPSKSKLLSAAEDNTISVTRVRDWNVVSTVKAPQPKAQGRPSGDTAPLGSVPCGINDFAVHPSMKLMISVGRGERCMRLWNLMTGKKAGVLNFDRELLQSVKENKRSTGEGRAIVWDNAGEEFTIAFEWGVVVFGVDSIPRCKAIPSPSTKVQKVKYVDFSTDKDGSKEILTVSTDDGRVLFYSTKETSASSDSSTIPDAQLVGQLGGKASGLTGRIKGFEILDLADFDKWKGTYLLVTSGSDGIIRIWSFKIKEATTEGLSSTLLGSYETGNRITCMVSFVMQKPQDLESINESDLGSDEEEEEAPEESSSDSDQD</sequence>
<feature type="compositionally biased region" description="Acidic residues" evidence="2">
    <location>
        <begin position="466"/>
        <end position="492"/>
    </location>
</feature>